<dbReference type="RefSeq" id="WP_106307509.1">
    <property type="nucleotide sequence ID" value="NZ_PVWO01000240.1"/>
</dbReference>
<keyword evidence="1" id="KW-0732">Signal</keyword>
<keyword evidence="3" id="KW-1185">Reference proteome</keyword>
<feature type="chain" id="PRO_5015715485" evidence="1">
    <location>
        <begin position="27"/>
        <end position="149"/>
    </location>
</feature>
<accession>A0A2T1GBH4</accession>
<reference evidence="2 3" key="1">
    <citation type="submission" date="2018-03" db="EMBL/GenBank/DDBJ databases">
        <title>The ancient ancestry and fast evolution of plastids.</title>
        <authorList>
            <person name="Moore K.R."/>
            <person name="Magnabosco C."/>
            <person name="Momper L."/>
            <person name="Gold D.A."/>
            <person name="Bosak T."/>
            <person name="Fournier G.P."/>
        </authorList>
    </citation>
    <scope>NUCLEOTIDE SEQUENCE [LARGE SCALE GENOMIC DNA]</scope>
    <source>
        <strain evidence="2 3">CCALA 037</strain>
    </source>
</reference>
<dbReference type="AlphaFoldDB" id="A0A2T1GBH4"/>
<organism evidence="2 3">
    <name type="scientific">Chamaesiphon polymorphus CCALA 037</name>
    <dbReference type="NCBI Taxonomy" id="2107692"/>
    <lineage>
        <taxon>Bacteria</taxon>
        <taxon>Bacillati</taxon>
        <taxon>Cyanobacteriota</taxon>
        <taxon>Cyanophyceae</taxon>
        <taxon>Gomontiellales</taxon>
        <taxon>Chamaesiphonaceae</taxon>
        <taxon>Chamaesiphon</taxon>
    </lineage>
</organism>
<evidence type="ECO:0000313" key="2">
    <source>
        <dbReference type="EMBL" id="PSB54687.1"/>
    </source>
</evidence>
<evidence type="ECO:0000256" key="1">
    <source>
        <dbReference type="SAM" id="SignalP"/>
    </source>
</evidence>
<dbReference type="OrthoDB" id="9859041at2"/>
<protein>
    <submittedName>
        <fullName evidence="2">Uncharacterized protein</fullName>
    </submittedName>
</protein>
<feature type="signal peptide" evidence="1">
    <location>
        <begin position="1"/>
        <end position="26"/>
    </location>
</feature>
<name>A0A2T1GBH4_9CYAN</name>
<proteinExistence type="predicted"/>
<evidence type="ECO:0000313" key="3">
    <source>
        <dbReference type="Proteomes" id="UP000238937"/>
    </source>
</evidence>
<sequence>MSTKFSISAVAIAALLTLTHGSIATAEVYKTSKDQVVVTGLTAKQKYPIKGTNAKNKPVNRKDVAANTCGEALVDGAGKYKTLIVGTEKIDPATLPVREHAKCKAKKTAAATPKKKAGTATKTVVPTTVLPSTTVPTTAAPTTTTPVAK</sequence>
<comment type="caution">
    <text evidence="2">The sequence shown here is derived from an EMBL/GenBank/DDBJ whole genome shotgun (WGS) entry which is preliminary data.</text>
</comment>
<gene>
    <name evidence="2" type="ORF">C7B77_17375</name>
</gene>
<dbReference type="EMBL" id="PVWO01000240">
    <property type="protein sequence ID" value="PSB54687.1"/>
    <property type="molecule type" value="Genomic_DNA"/>
</dbReference>
<dbReference type="Proteomes" id="UP000238937">
    <property type="component" value="Unassembled WGS sequence"/>
</dbReference>